<evidence type="ECO:0000313" key="1">
    <source>
        <dbReference type="EMBL" id="KAJ9067249.1"/>
    </source>
</evidence>
<name>A0ACC2SXY0_9FUNG</name>
<dbReference type="Proteomes" id="UP001165960">
    <property type="component" value="Unassembled WGS sequence"/>
</dbReference>
<proteinExistence type="predicted"/>
<evidence type="ECO:0000313" key="2">
    <source>
        <dbReference type="Proteomes" id="UP001165960"/>
    </source>
</evidence>
<protein>
    <submittedName>
        <fullName evidence="1">Uncharacterized protein</fullName>
    </submittedName>
</protein>
<sequence>MFLEKLLMLFFFALISCTFWRPGLCLQCNRTLGKSALANLNALSVPSRLRVTGKLLSPILRKRVSGTENNTLVREFIKGQLEALNWHVEIDSFEAQTPLKVIPFHNIIATKNFKAPRKLIFAAHYDSKYFSPPNDNFIAATDSAVSCAILIDLAISLNALLDKQKDDSVSIQLVFFDGEEAFKEWNDEDSVYGARHLAARWKRESALSRFDHFSNYQSRLDSIELFVLLDLLGSENTPLYSLKKNTHNFYLKLYELETKLMKYKLSPPTLKQRQIAGIPYFGARVDDDHRPFENLDVSILHLIPLQFPPFWHTLGDDSSVVSERIVNHLTLLFRAFIAEYLCLEP</sequence>
<organism evidence="1 2">
    <name type="scientific">Entomophthora muscae</name>
    <dbReference type="NCBI Taxonomy" id="34485"/>
    <lineage>
        <taxon>Eukaryota</taxon>
        <taxon>Fungi</taxon>
        <taxon>Fungi incertae sedis</taxon>
        <taxon>Zoopagomycota</taxon>
        <taxon>Entomophthoromycotina</taxon>
        <taxon>Entomophthoromycetes</taxon>
        <taxon>Entomophthorales</taxon>
        <taxon>Entomophthoraceae</taxon>
        <taxon>Entomophthora</taxon>
    </lineage>
</organism>
<dbReference type="EMBL" id="QTSX02004263">
    <property type="protein sequence ID" value="KAJ9067249.1"/>
    <property type="molecule type" value="Genomic_DNA"/>
</dbReference>
<accession>A0ACC2SXY0</accession>
<gene>
    <name evidence="1" type="ORF">DSO57_1001360</name>
</gene>
<reference evidence="1" key="1">
    <citation type="submission" date="2022-04" db="EMBL/GenBank/DDBJ databases">
        <title>Genome of the entomopathogenic fungus Entomophthora muscae.</title>
        <authorList>
            <person name="Elya C."/>
            <person name="Lovett B.R."/>
            <person name="Lee E."/>
            <person name="Macias A.M."/>
            <person name="Hajek A.E."/>
            <person name="De Bivort B.L."/>
            <person name="Kasson M.T."/>
            <person name="De Fine Licht H.H."/>
            <person name="Stajich J.E."/>
        </authorList>
    </citation>
    <scope>NUCLEOTIDE SEQUENCE</scope>
    <source>
        <strain evidence="1">Berkeley</strain>
    </source>
</reference>
<comment type="caution">
    <text evidence="1">The sequence shown here is derived from an EMBL/GenBank/DDBJ whole genome shotgun (WGS) entry which is preliminary data.</text>
</comment>
<keyword evidence="2" id="KW-1185">Reference proteome</keyword>